<accession>A0ABS3HNR6</accession>
<organism evidence="2 3">
    <name type="scientific">Candidatus Enterococcus murrayae</name>
    <dbReference type="NCBI Taxonomy" id="2815321"/>
    <lineage>
        <taxon>Bacteria</taxon>
        <taxon>Bacillati</taxon>
        <taxon>Bacillota</taxon>
        <taxon>Bacilli</taxon>
        <taxon>Lactobacillales</taxon>
        <taxon>Enterococcaceae</taxon>
        <taxon>Enterococcus</taxon>
    </lineage>
</organism>
<protein>
    <recommendedName>
        <fullName evidence="1">Methylase-associated X1 domain-containing protein</fullName>
    </recommendedName>
</protein>
<dbReference type="Pfam" id="PF20296">
    <property type="entry name" value="MTaX1"/>
    <property type="match status" value="1"/>
</dbReference>
<dbReference type="Proteomes" id="UP000664495">
    <property type="component" value="Unassembled WGS sequence"/>
</dbReference>
<sequence length="176" mass="20122">MSSKLNVEMLNKLFLDSLGEVVESHSSTNIKPLIVKLKPPYNNCIKVYMYNCTNPIGARQTGEFKSQLILPNQRRGQRGKFELELNIKTLLVGFASVTGDIADGVFILWELKKHMEFAYSTNVQISLKAILQTEMEPMFTFKKRGNDETVILSKQKKLIEAIQKRIEVDIDLLLEE</sequence>
<name>A0ABS3HNR6_9ENTE</name>
<feature type="domain" description="Methylase-associated X1" evidence="1">
    <location>
        <begin position="46"/>
        <end position="162"/>
    </location>
</feature>
<comment type="caution">
    <text evidence="2">The sequence shown here is derived from an EMBL/GenBank/DDBJ whole genome shotgun (WGS) entry which is preliminary data.</text>
</comment>
<evidence type="ECO:0000313" key="2">
    <source>
        <dbReference type="EMBL" id="MBO0455083.1"/>
    </source>
</evidence>
<evidence type="ECO:0000259" key="1">
    <source>
        <dbReference type="Pfam" id="PF20296"/>
    </source>
</evidence>
<keyword evidence="3" id="KW-1185">Reference proteome</keyword>
<dbReference type="InterPro" id="IPR046894">
    <property type="entry name" value="MTaX1"/>
</dbReference>
<gene>
    <name evidence="2" type="ORF">JZO85_22775</name>
</gene>
<reference evidence="2 3" key="1">
    <citation type="submission" date="2021-03" db="EMBL/GenBank/DDBJ databases">
        <title>Enterococcal diversity collection.</title>
        <authorList>
            <person name="Gilmore M.S."/>
            <person name="Schwartzman J."/>
            <person name="Van Tyne D."/>
            <person name="Martin M."/>
            <person name="Earl A.M."/>
            <person name="Manson A.L."/>
            <person name="Straub T."/>
            <person name="Salamzade R."/>
            <person name="Saavedra J."/>
            <person name="Lebreton F."/>
            <person name="Prichula J."/>
            <person name="Schaufler K."/>
            <person name="Gaca A."/>
            <person name="Sgardioli B."/>
            <person name="Wagenaar J."/>
            <person name="Strong T."/>
        </authorList>
    </citation>
    <scope>NUCLEOTIDE SEQUENCE [LARGE SCALE GENOMIC DNA]</scope>
    <source>
        <strain evidence="2 3">MJM16</strain>
    </source>
</reference>
<dbReference type="RefSeq" id="WP_207110801.1">
    <property type="nucleotide sequence ID" value="NZ_JAFLVR010000089.1"/>
</dbReference>
<dbReference type="EMBL" id="JAFLVR010000089">
    <property type="protein sequence ID" value="MBO0455083.1"/>
    <property type="molecule type" value="Genomic_DNA"/>
</dbReference>
<evidence type="ECO:0000313" key="3">
    <source>
        <dbReference type="Proteomes" id="UP000664495"/>
    </source>
</evidence>
<proteinExistence type="predicted"/>